<feature type="domain" description="K Homology" evidence="3">
    <location>
        <begin position="40"/>
        <end position="111"/>
    </location>
</feature>
<evidence type="ECO:0000259" key="3">
    <source>
        <dbReference type="SMART" id="SM00322"/>
    </source>
</evidence>
<comment type="caution">
    <text evidence="4">The sequence shown here is derived from an EMBL/GenBank/DDBJ whole genome shotgun (WGS) entry which is preliminary data.</text>
</comment>
<dbReference type="Gene3D" id="3.30.310.210">
    <property type="match status" value="1"/>
</dbReference>
<keyword evidence="1" id="KW-0694">RNA-binding</keyword>
<dbReference type="SMART" id="SM00322">
    <property type="entry name" value="KH"/>
    <property type="match status" value="2"/>
</dbReference>
<dbReference type="InterPro" id="IPR004088">
    <property type="entry name" value="KH_dom_type_1"/>
</dbReference>
<evidence type="ECO:0000256" key="2">
    <source>
        <dbReference type="SAM" id="MobiDB-lite"/>
    </source>
</evidence>
<gene>
    <name evidence="4" type="ORF">FOZ62_015901</name>
</gene>
<dbReference type="InterPro" id="IPR004087">
    <property type="entry name" value="KH_dom"/>
</dbReference>
<proteinExistence type="predicted"/>
<accession>A0A7J6SPJ7</accession>
<dbReference type="AlphaFoldDB" id="A0A7J6SPJ7"/>
<dbReference type="PROSITE" id="PS50084">
    <property type="entry name" value="KH_TYPE_1"/>
    <property type="match status" value="2"/>
</dbReference>
<reference evidence="4 5" key="1">
    <citation type="submission" date="2020-04" db="EMBL/GenBank/DDBJ databases">
        <title>Perkinsus olseni comparative genomics.</title>
        <authorList>
            <person name="Bogema D.R."/>
        </authorList>
    </citation>
    <scope>NUCLEOTIDE SEQUENCE [LARGE SCALE GENOMIC DNA]</scope>
    <source>
        <strain evidence="4">ATCC PRA-205</strain>
    </source>
</reference>
<organism evidence="4 5">
    <name type="scientific">Perkinsus olseni</name>
    <name type="common">Perkinsus atlanticus</name>
    <dbReference type="NCBI Taxonomy" id="32597"/>
    <lineage>
        <taxon>Eukaryota</taxon>
        <taxon>Sar</taxon>
        <taxon>Alveolata</taxon>
        <taxon>Perkinsozoa</taxon>
        <taxon>Perkinsea</taxon>
        <taxon>Perkinsida</taxon>
        <taxon>Perkinsidae</taxon>
        <taxon>Perkinsus</taxon>
    </lineage>
</organism>
<name>A0A7J6SPJ7_PEROL</name>
<sequence>QEQIIAEMGDAAGESSLALRYDADSRLLLVESFDEPHLPTSIIRQVVCHEDLIGMVIGCGGATIKRLESSTSCKIESRDIDGQPGFMTLSVIGDTQPAVDKCASLIEDIITSGRLTLKDSAVENTYSKEISLVVPGFVQAALLGPKGCVLRTIEQDSSTRIKLEKDCIADGIFDDQIIEEQYYGHLMTIKGADHVSLGLAFEYVAQVIVGKYPVHFAMQRFISRFKTDVYQGLSVEDSLPYRRLPLEWLDHCLQCSDALEKEKDKLKRSEIVTYICEVREKYFITADLLKWGRINRKAIHSLAGHMTEALREACRKREAAASSAPSKEARGKGAAKQEEAVVRSVIPPLAPAPVHLTALYDRPSVFATYIDAGQGIEEPGASVPGPGAYDVPLDSVGCPQVRSHWRNEPSVPILAKNERSWSRVYITKVHSKAVKGLDAPGVGTYECGGGSLRRDKAISFALSQRPDLSTQLGVGDRESPGPGYVDTRDKYVDGNVALKPRSSVVFSSGKRFSKGPANGLEVGPGQYGDVGESAIDPMRQRKSFSVGHRAYDKVKRPGCEEENKGRAGSGPGPPLWRDIVKEGSKAHSFGRADRFAVAVGTRSSPSLRESARLPGPGQYRPEDVRTCIAVKSSKPFGDYPAECGSKEGGERSLPGTGWLKESRLADVRNPSTTKFGKPPIRGRLNFRSLLICKDRVWGVG</sequence>
<evidence type="ECO:0000256" key="1">
    <source>
        <dbReference type="PROSITE-ProRule" id="PRU00117"/>
    </source>
</evidence>
<dbReference type="PANTHER" id="PTHR21580:SF28">
    <property type="entry name" value="BOREALIN N-TERMINAL DOMAIN-CONTAINING PROTEIN-RELATED"/>
    <property type="match status" value="1"/>
</dbReference>
<protein>
    <recommendedName>
        <fullName evidence="3">K Homology domain-containing protein</fullName>
    </recommendedName>
</protein>
<evidence type="ECO:0000313" key="4">
    <source>
        <dbReference type="EMBL" id="KAF4734894.1"/>
    </source>
</evidence>
<dbReference type="InterPro" id="IPR051291">
    <property type="entry name" value="CIMAP"/>
</dbReference>
<dbReference type="CDD" id="cd00105">
    <property type="entry name" value="KH-I"/>
    <property type="match status" value="1"/>
</dbReference>
<dbReference type="PANTHER" id="PTHR21580">
    <property type="entry name" value="SHIPPO-1-RELATED"/>
    <property type="match status" value="1"/>
</dbReference>
<dbReference type="SUPFAM" id="SSF54791">
    <property type="entry name" value="Eukaryotic type KH-domain (KH-domain type I)"/>
    <property type="match status" value="1"/>
</dbReference>
<feature type="region of interest" description="Disordered" evidence="2">
    <location>
        <begin position="556"/>
        <end position="577"/>
    </location>
</feature>
<dbReference type="Proteomes" id="UP000574390">
    <property type="component" value="Unassembled WGS sequence"/>
</dbReference>
<evidence type="ECO:0000313" key="5">
    <source>
        <dbReference type="Proteomes" id="UP000574390"/>
    </source>
</evidence>
<feature type="non-terminal residue" evidence="4">
    <location>
        <position position="1"/>
    </location>
</feature>
<dbReference type="EMBL" id="JABANM010013092">
    <property type="protein sequence ID" value="KAF4734894.1"/>
    <property type="molecule type" value="Genomic_DNA"/>
</dbReference>
<feature type="domain" description="K Homology" evidence="3">
    <location>
        <begin position="126"/>
        <end position="209"/>
    </location>
</feature>
<dbReference type="Pfam" id="PF00013">
    <property type="entry name" value="KH_1"/>
    <property type="match status" value="1"/>
</dbReference>
<feature type="compositionally biased region" description="Basic and acidic residues" evidence="2">
    <location>
        <begin position="556"/>
        <end position="565"/>
    </location>
</feature>
<dbReference type="GO" id="GO:0003723">
    <property type="term" value="F:RNA binding"/>
    <property type="evidence" value="ECO:0007669"/>
    <property type="project" value="UniProtKB-UniRule"/>
</dbReference>
<dbReference type="InterPro" id="IPR036612">
    <property type="entry name" value="KH_dom_type_1_sf"/>
</dbReference>